<dbReference type="RefSeq" id="WP_345250419.1">
    <property type="nucleotide sequence ID" value="NZ_BAABFO010000012.1"/>
</dbReference>
<evidence type="ECO:0000256" key="1">
    <source>
        <dbReference type="SAM" id="SignalP"/>
    </source>
</evidence>
<keyword evidence="1" id="KW-0732">Signal</keyword>
<feature type="chain" id="PRO_5046499883" description="DUF2790 domain-containing protein" evidence="1">
    <location>
        <begin position="20"/>
        <end position="120"/>
    </location>
</feature>
<organism evidence="2 3">
    <name type="scientific">Pigmentiphaga soli</name>
    <dbReference type="NCBI Taxonomy" id="1007095"/>
    <lineage>
        <taxon>Bacteria</taxon>
        <taxon>Pseudomonadati</taxon>
        <taxon>Pseudomonadota</taxon>
        <taxon>Betaproteobacteria</taxon>
        <taxon>Burkholderiales</taxon>
        <taxon>Alcaligenaceae</taxon>
        <taxon>Pigmentiphaga</taxon>
    </lineage>
</organism>
<comment type="caution">
    <text evidence="2">The sequence shown here is derived from an EMBL/GenBank/DDBJ whole genome shotgun (WGS) entry which is preliminary data.</text>
</comment>
<dbReference type="Proteomes" id="UP001501671">
    <property type="component" value="Unassembled WGS sequence"/>
</dbReference>
<proteinExistence type="predicted"/>
<evidence type="ECO:0008006" key="4">
    <source>
        <dbReference type="Google" id="ProtNLM"/>
    </source>
</evidence>
<dbReference type="EMBL" id="BAABFO010000012">
    <property type="protein sequence ID" value="GAA4334890.1"/>
    <property type="molecule type" value="Genomic_DNA"/>
</dbReference>
<reference evidence="3" key="1">
    <citation type="journal article" date="2019" name="Int. J. Syst. Evol. Microbiol.">
        <title>The Global Catalogue of Microorganisms (GCM) 10K type strain sequencing project: providing services to taxonomists for standard genome sequencing and annotation.</title>
        <authorList>
            <consortium name="The Broad Institute Genomics Platform"/>
            <consortium name="The Broad Institute Genome Sequencing Center for Infectious Disease"/>
            <person name="Wu L."/>
            <person name="Ma J."/>
        </authorList>
    </citation>
    <scope>NUCLEOTIDE SEQUENCE [LARGE SCALE GENOMIC DNA]</scope>
    <source>
        <strain evidence="3">JCM 17666</strain>
    </source>
</reference>
<protein>
    <recommendedName>
        <fullName evidence="4">DUF2790 domain-containing protein</fullName>
    </recommendedName>
</protein>
<evidence type="ECO:0000313" key="2">
    <source>
        <dbReference type="EMBL" id="GAA4334890.1"/>
    </source>
</evidence>
<sequence length="120" mass="13006">MKKMLLAAGLLGASTLAAAQNMPTREQATVALQDAMQREIQAMNSAPESSRGNFDGQVASNVVRTLEVRSIDNCQSTGAQGVVCDVRTVADVRGSRQEKVNRYQFYQQSGKWEARLPSAS</sequence>
<name>A0ABP8H5Z1_9BURK</name>
<accession>A0ABP8H5Z1</accession>
<evidence type="ECO:0000313" key="3">
    <source>
        <dbReference type="Proteomes" id="UP001501671"/>
    </source>
</evidence>
<feature type="signal peptide" evidence="1">
    <location>
        <begin position="1"/>
        <end position="19"/>
    </location>
</feature>
<keyword evidence="3" id="KW-1185">Reference proteome</keyword>
<gene>
    <name evidence="2" type="ORF">GCM10023144_27580</name>
</gene>